<dbReference type="Proteomes" id="UP000814033">
    <property type="component" value="Unassembled WGS sequence"/>
</dbReference>
<name>A0ACB8S275_9AGAM</name>
<reference evidence="1" key="1">
    <citation type="submission" date="2021-02" db="EMBL/GenBank/DDBJ databases">
        <authorList>
            <consortium name="DOE Joint Genome Institute"/>
            <person name="Ahrendt S."/>
            <person name="Looney B.P."/>
            <person name="Miyauchi S."/>
            <person name="Morin E."/>
            <person name="Drula E."/>
            <person name="Courty P.E."/>
            <person name="Chicoki N."/>
            <person name="Fauchery L."/>
            <person name="Kohler A."/>
            <person name="Kuo A."/>
            <person name="Labutti K."/>
            <person name="Pangilinan J."/>
            <person name="Lipzen A."/>
            <person name="Riley R."/>
            <person name="Andreopoulos W."/>
            <person name="He G."/>
            <person name="Johnson J."/>
            <person name="Barry K.W."/>
            <person name="Grigoriev I.V."/>
            <person name="Nagy L."/>
            <person name="Hibbett D."/>
            <person name="Henrissat B."/>
            <person name="Matheny P.B."/>
            <person name="Labbe J."/>
            <person name="Martin F."/>
        </authorList>
    </citation>
    <scope>NUCLEOTIDE SEQUENCE</scope>
    <source>
        <strain evidence="1">FP105234-sp</strain>
    </source>
</reference>
<evidence type="ECO:0000313" key="2">
    <source>
        <dbReference type="Proteomes" id="UP000814033"/>
    </source>
</evidence>
<sequence length="477" mass="52636">MEFRLLVDCDEGSAGPVLSLDGRRQMRLTEPLDILSPNATVPDYTCVSYVWGPESERLQNAIHPSVLMSTHTLPALRAATRAVGGGGFWMDAFSVPLKHPAKRATLESMGFIYSKARRVVVVLAAASMAAFAEMATWHSGTPGLPPRALLDVLNADMWVRSVWTYQEVVNSRQLFFTSDEGDPKMVDGSSFLNGFGYFMEIYKKRHSLTSFDIREGWPYLDAFDDLIADYMTASYGERSAYQILASMQRRVWNEDANYFYSMIGAITTEPSRRTSHPTNETLAEAFMIACEEKGDYSFVFTANERDPRPGEGWRPMREVLKSVLPWHTYGDGQLGVRDSRGVITLKGMALLDRAATSVSDAGRDVLVRIFQVSDVDTTIDAVHTAARLALALKQIGFTGSDTPIVSSAGLFFPQNPLPLDNATVWVSTSLVWSFGAPGLAVVKDGGTKVYVPGVFVGDKLSPDVGVDLMLDERRLHL</sequence>
<dbReference type="EMBL" id="MU275860">
    <property type="protein sequence ID" value="KAI0050548.1"/>
    <property type="molecule type" value="Genomic_DNA"/>
</dbReference>
<proteinExistence type="predicted"/>
<evidence type="ECO:0000313" key="1">
    <source>
        <dbReference type="EMBL" id="KAI0050548.1"/>
    </source>
</evidence>
<organism evidence="1 2">
    <name type="scientific">Auriscalpium vulgare</name>
    <dbReference type="NCBI Taxonomy" id="40419"/>
    <lineage>
        <taxon>Eukaryota</taxon>
        <taxon>Fungi</taxon>
        <taxon>Dikarya</taxon>
        <taxon>Basidiomycota</taxon>
        <taxon>Agaricomycotina</taxon>
        <taxon>Agaricomycetes</taxon>
        <taxon>Russulales</taxon>
        <taxon>Auriscalpiaceae</taxon>
        <taxon>Auriscalpium</taxon>
    </lineage>
</organism>
<gene>
    <name evidence="1" type="ORF">FA95DRAFT_1536012</name>
</gene>
<comment type="caution">
    <text evidence="1">The sequence shown here is derived from an EMBL/GenBank/DDBJ whole genome shotgun (WGS) entry which is preliminary data.</text>
</comment>
<protein>
    <submittedName>
        <fullName evidence="1">Uncharacterized protein</fullName>
    </submittedName>
</protein>
<keyword evidence="2" id="KW-1185">Reference proteome</keyword>
<reference evidence="1" key="2">
    <citation type="journal article" date="2022" name="New Phytol.">
        <title>Evolutionary transition to the ectomycorrhizal habit in the genomes of a hyperdiverse lineage of mushroom-forming fungi.</title>
        <authorList>
            <person name="Looney B."/>
            <person name="Miyauchi S."/>
            <person name="Morin E."/>
            <person name="Drula E."/>
            <person name="Courty P.E."/>
            <person name="Kohler A."/>
            <person name="Kuo A."/>
            <person name="LaButti K."/>
            <person name="Pangilinan J."/>
            <person name="Lipzen A."/>
            <person name="Riley R."/>
            <person name="Andreopoulos W."/>
            <person name="He G."/>
            <person name="Johnson J."/>
            <person name="Nolan M."/>
            <person name="Tritt A."/>
            <person name="Barry K.W."/>
            <person name="Grigoriev I.V."/>
            <person name="Nagy L.G."/>
            <person name="Hibbett D."/>
            <person name="Henrissat B."/>
            <person name="Matheny P.B."/>
            <person name="Labbe J."/>
            <person name="Martin F.M."/>
        </authorList>
    </citation>
    <scope>NUCLEOTIDE SEQUENCE</scope>
    <source>
        <strain evidence="1">FP105234-sp</strain>
    </source>
</reference>
<accession>A0ACB8S275</accession>